<dbReference type="Gene3D" id="1.10.510.10">
    <property type="entry name" value="Transferase(Phosphotransferase) domain 1"/>
    <property type="match status" value="1"/>
</dbReference>
<dbReference type="GO" id="GO:0005524">
    <property type="term" value="F:ATP binding"/>
    <property type="evidence" value="ECO:0007669"/>
    <property type="project" value="InterPro"/>
</dbReference>
<keyword evidence="3" id="KW-1185">Reference proteome</keyword>
<dbReference type="PROSITE" id="PS50011">
    <property type="entry name" value="PROTEIN_KINASE_DOM"/>
    <property type="match status" value="1"/>
</dbReference>
<evidence type="ECO:0000313" key="2">
    <source>
        <dbReference type="EMBL" id="KAH8101102.1"/>
    </source>
</evidence>
<keyword evidence="2" id="KW-0418">Kinase</keyword>
<name>A0A8K0XQB1_9AGAR</name>
<evidence type="ECO:0000313" key="3">
    <source>
        <dbReference type="Proteomes" id="UP000813824"/>
    </source>
</evidence>
<dbReference type="PIRSF" id="PIRSF000654">
    <property type="entry name" value="Integrin-linked_kinase"/>
    <property type="match status" value="1"/>
</dbReference>
<organism evidence="2 3">
    <name type="scientific">Cristinia sonorae</name>
    <dbReference type="NCBI Taxonomy" id="1940300"/>
    <lineage>
        <taxon>Eukaryota</taxon>
        <taxon>Fungi</taxon>
        <taxon>Dikarya</taxon>
        <taxon>Basidiomycota</taxon>
        <taxon>Agaricomycotina</taxon>
        <taxon>Agaricomycetes</taxon>
        <taxon>Agaricomycetidae</taxon>
        <taxon>Agaricales</taxon>
        <taxon>Pleurotineae</taxon>
        <taxon>Stephanosporaceae</taxon>
        <taxon>Cristinia</taxon>
    </lineage>
</organism>
<dbReference type="InterPro" id="IPR011009">
    <property type="entry name" value="Kinase-like_dom_sf"/>
</dbReference>
<reference evidence="2" key="1">
    <citation type="journal article" date="2021" name="New Phytol.">
        <title>Evolutionary innovations through gain and loss of genes in the ectomycorrhizal Boletales.</title>
        <authorList>
            <person name="Wu G."/>
            <person name="Miyauchi S."/>
            <person name="Morin E."/>
            <person name="Kuo A."/>
            <person name="Drula E."/>
            <person name="Varga T."/>
            <person name="Kohler A."/>
            <person name="Feng B."/>
            <person name="Cao Y."/>
            <person name="Lipzen A."/>
            <person name="Daum C."/>
            <person name="Hundley H."/>
            <person name="Pangilinan J."/>
            <person name="Johnson J."/>
            <person name="Barry K."/>
            <person name="LaButti K."/>
            <person name="Ng V."/>
            <person name="Ahrendt S."/>
            <person name="Min B."/>
            <person name="Choi I.G."/>
            <person name="Park H."/>
            <person name="Plett J.M."/>
            <person name="Magnuson J."/>
            <person name="Spatafora J.W."/>
            <person name="Nagy L.G."/>
            <person name="Henrissat B."/>
            <person name="Grigoriev I.V."/>
            <person name="Yang Z.L."/>
            <person name="Xu J."/>
            <person name="Martin F.M."/>
        </authorList>
    </citation>
    <scope>NUCLEOTIDE SEQUENCE</scope>
    <source>
        <strain evidence="2">KKN 215</strain>
    </source>
</reference>
<dbReference type="SUPFAM" id="SSF56112">
    <property type="entry name" value="Protein kinase-like (PK-like)"/>
    <property type="match status" value="1"/>
</dbReference>
<dbReference type="Proteomes" id="UP000813824">
    <property type="component" value="Unassembled WGS sequence"/>
</dbReference>
<dbReference type="InterPro" id="IPR051681">
    <property type="entry name" value="Ser/Thr_Kinases-Pseudokinases"/>
</dbReference>
<proteinExistence type="predicted"/>
<dbReference type="InterPro" id="IPR000719">
    <property type="entry name" value="Prot_kinase_dom"/>
</dbReference>
<evidence type="ECO:0000259" key="1">
    <source>
        <dbReference type="PROSITE" id="PS50011"/>
    </source>
</evidence>
<dbReference type="Pfam" id="PF00069">
    <property type="entry name" value="Pkinase"/>
    <property type="match status" value="1"/>
</dbReference>
<feature type="domain" description="Protein kinase" evidence="1">
    <location>
        <begin position="1"/>
        <end position="239"/>
    </location>
</feature>
<dbReference type="OrthoDB" id="4062651at2759"/>
<sequence length="240" mass="27314">MIEFCRESLLWSRLSHNHVLPFWGISRDAFQRSFCMVLPRMEAGNIRRRILSKAPDKQLTEADFEPRVNHWLYEVILGLKYLHDQGIVHGDLHGGNILIDDDDTVRLTDFGFALIAAATPGGYGSKHGGAAHHFVAPELFEPREFDMEYPRPTPASDIYAFGCTCIELYTGKMPFTEPKITTYRISKKVLRGDRPSRPFTPFGSRMSDPMWNIVQKCWAQQPATRLSAEGVVLAMQPFAR</sequence>
<keyword evidence="2" id="KW-0808">Transferase</keyword>
<accession>A0A8K0XQB1</accession>
<dbReference type="EMBL" id="JAEVFJ010000013">
    <property type="protein sequence ID" value="KAH8101102.1"/>
    <property type="molecule type" value="Genomic_DNA"/>
</dbReference>
<dbReference type="AlphaFoldDB" id="A0A8K0XQB1"/>
<dbReference type="GO" id="GO:0004674">
    <property type="term" value="F:protein serine/threonine kinase activity"/>
    <property type="evidence" value="ECO:0007669"/>
    <property type="project" value="TreeGrafter"/>
</dbReference>
<protein>
    <submittedName>
        <fullName evidence="2">Kinase-like domain-containing protein</fullName>
    </submittedName>
</protein>
<comment type="caution">
    <text evidence="2">The sequence shown here is derived from an EMBL/GenBank/DDBJ whole genome shotgun (WGS) entry which is preliminary data.</text>
</comment>
<dbReference type="PANTHER" id="PTHR44329">
    <property type="entry name" value="SERINE/THREONINE-PROTEIN KINASE TNNI3K-RELATED"/>
    <property type="match status" value="1"/>
</dbReference>
<gene>
    <name evidence="2" type="ORF">BXZ70DRAFT_108829</name>
</gene>